<sequence>MIGIRQKLMLGFGGLLLIILLSGAFTLFNIGRLGGAVDTILKENYRSVTASQQMKESLERIDSGLLFILTGNGKEGGKLVEEHVEKFLVALKTEQGNITIAGEKEAADSIERLFAEYNSGLRPMLDDGMTDDGKRAFYYKNLYPLFYEIKNNAQKILDMNQAHMVQAGRDASELSATVFDRTAAAIIASVIIAAMFSFLTHKWILNPIRRLTESARHIKDGNLNLVLEVGSKDEIGQLSKSFNEMAHALRTAKKHDMAKLATAERSASDMLKALPEAIAVISTDGTIKSASETAEKNFGIKPGEDIGNLGIGWAEKLFEKCLIEHKQQTYDGYIQHFIGGNEYFFQPTVIPIPLGRADRKMTSAALILKDVTQVNEQQELKKSVAATVSHQLKTPLTSVRMAVHLLLEERVGGLNEKQTELLLEARDGSDRLSSIIDSLIAIDAAEGKKNSAAVYSAGLLMADAKDVFEADALDRGLRLICRESSGLPEVLADREAIAHVFSNLINNAFRFTAAGGEIILDAAVNGDFVTFSVTDTGRGIPQEHLEHIFDRFYRVPGQEGSTGTGLGLAIVKEIVQTHGGQVSVLSRESSGSEFRFSLPVHKEEYK</sequence>
<keyword evidence="8 16" id="KW-0418">Kinase</keyword>
<evidence type="ECO:0000259" key="15">
    <source>
        <dbReference type="PROSITE" id="PS50885"/>
    </source>
</evidence>
<keyword evidence="7" id="KW-0547">Nucleotide-binding</keyword>
<keyword evidence="9" id="KW-0067">ATP-binding</keyword>
<dbReference type="InterPro" id="IPR003594">
    <property type="entry name" value="HATPase_dom"/>
</dbReference>
<protein>
    <recommendedName>
        <fullName evidence="3">histidine kinase</fullName>
        <ecNumber evidence="3">2.7.13.3</ecNumber>
    </recommendedName>
</protein>
<dbReference type="Gene3D" id="3.30.450.20">
    <property type="entry name" value="PAS domain"/>
    <property type="match status" value="1"/>
</dbReference>
<dbReference type="InterPro" id="IPR000014">
    <property type="entry name" value="PAS"/>
</dbReference>
<dbReference type="Pfam" id="PF02518">
    <property type="entry name" value="HATPase_c"/>
    <property type="match status" value="1"/>
</dbReference>
<evidence type="ECO:0000256" key="10">
    <source>
        <dbReference type="ARBA" id="ARBA00022989"/>
    </source>
</evidence>
<dbReference type="SUPFAM" id="SSF158472">
    <property type="entry name" value="HAMP domain-like"/>
    <property type="match status" value="1"/>
</dbReference>
<keyword evidence="17" id="KW-1185">Reference proteome</keyword>
<dbReference type="GO" id="GO:0000156">
    <property type="term" value="F:phosphorelay response regulator activity"/>
    <property type="evidence" value="ECO:0007669"/>
    <property type="project" value="TreeGrafter"/>
</dbReference>
<dbReference type="AlphaFoldDB" id="A0A4R1KDZ1"/>
<dbReference type="InterPro" id="IPR003660">
    <property type="entry name" value="HAMP_dom"/>
</dbReference>
<keyword evidence="10" id="KW-1133">Transmembrane helix</keyword>
<evidence type="ECO:0000256" key="11">
    <source>
        <dbReference type="ARBA" id="ARBA00023012"/>
    </source>
</evidence>
<evidence type="ECO:0000259" key="13">
    <source>
        <dbReference type="PROSITE" id="PS50109"/>
    </source>
</evidence>
<dbReference type="InterPro" id="IPR004358">
    <property type="entry name" value="Sig_transdc_His_kin-like_C"/>
</dbReference>
<keyword evidence="4" id="KW-0597">Phosphoprotein</keyword>
<dbReference type="Pfam" id="PF00512">
    <property type="entry name" value="HisKA"/>
    <property type="match status" value="1"/>
</dbReference>
<evidence type="ECO:0000256" key="6">
    <source>
        <dbReference type="ARBA" id="ARBA00022692"/>
    </source>
</evidence>
<keyword evidence="5" id="KW-0808">Transferase</keyword>
<dbReference type="InterPro" id="IPR003661">
    <property type="entry name" value="HisK_dim/P_dom"/>
</dbReference>
<accession>A0A4R1KDZ1</accession>
<evidence type="ECO:0000256" key="7">
    <source>
        <dbReference type="ARBA" id="ARBA00022741"/>
    </source>
</evidence>
<dbReference type="PROSITE" id="PS50109">
    <property type="entry name" value="HIS_KIN"/>
    <property type="match status" value="1"/>
</dbReference>
<evidence type="ECO:0000259" key="14">
    <source>
        <dbReference type="PROSITE" id="PS50112"/>
    </source>
</evidence>
<evidence type="ECO:0000256" key="4">
    <source>
        <dbReference type="ARBA" id="ARBA00022553"/>
    </source>
</evidence>
<dbReference type="RefSeq" id="WP_132872309.1">
    <property type="nucleotide sequence ID" value="NZ_SMGG01000003.1"/>
</dbReference>
<keyword evidence="11" id="KW-0902">Two-component regulatory system</keyword>
<dbReference type="PROSITE" id="PS50112">
    <property type="entry name" value="PAS"/>
    <property type="match status" value="1"/>
</dbReference>
<comment type="catalytic activity">
    <reaction evidence="1">
        <text>ATP + protein L-histidine = ADP + protein N-phospho-L-histidine.</text>
        <dbReference type="EC" id="2.7.13.3"/>
    </reaction>
</comment>
<name>A0A4R1KDZ1_9BACT</name>
<dbReference type="Gene3D" id="6.10.340.10">
    <property type="match status" value="1"/>
</dbReference>
<dbReference type="OrthoDB" id="9813151at2"/>
<dbReference type="SUPFAM" id="SSF55785">
    <property type="entry name" value="PYP-like sensor domain (PAS domain)"/>
    <property type="match status" value="1"/>
</dbReference>
<evidence type="ECO:0000313" key="16">
    <source>
        <dbReference type="EMBL" id="TCK62327.1"/>
    </source>
</evidence>
<dbReference type="GO" id="GO:0016020">
    <property type="term" value="C:membrane"/>
    <property type="evidence" value="ECO:0007669"/>
    <property type="project" value="UniProtKB-SubCell"/>
</dbReference>
<dbReference type="CDD" id="cd06225">
    <property type="entry name" value="HAMP"/>
    <property type="match status" value="1"/>
</dbReference>
<dbReference type="SUPFAM" id="SSF47384">
    <property type="entry name" value="Homodimeric domain of signal transducing histidine kinase"/>
    <property type="match status" value="1"/>
</dbReference>
<dbReference type="SMART" id="SM00387">
    <property type="entry name" value="HATPase_c"/>
    <property type="match status" value="1"/>
</dbReference>
<dbReference type="InterPro" id="IPR005467">
    <property type="entry name" value="His_kinase_dom"/>
</dbReference>
<dbReference type="PANTHER" id="PTHR42878:SF7">
    <property type="entry name" value="SENSOR HISTIDINE KINASE GLRK"/>
    <property type="match status" value="1"/>
</dbReference>
<evidence type="ECO:0000256" key="3">
    <source>
        <dbReference type="ARBA" id="ARBA00012438"/>
    </source>
</evidence>
<dbReference type="InterPro" id="IPR036890">
    <property type="entry name" value="HATPase_C_sf"/>
</dbReference>
<evidence type="ECO:0000256" key="5">
    <source>
        <dbReference type="ARBA" id="ARBA00022679"/>
    </source>
</evidence>
<evidence type="ECO:0000256" key="1">
    <source>
        <dbReference type="ARBA" id="ARBA00000085"/>
    </source>
</evidence>
<dbReference type="EC" id="2.7.13.3" evidence="3"/>
<comment type="caution">
    <text evidence="16">The sequence shown here is derived from an EMBL/GenBank/DDBJ whole genome shotgun (WGS) entry which is preliminary data.</text>
</comment>
<evidence type="ECO:0000256" key="9">
    <source>
        <dbReference type="ARBA" id="ARBA00022840"/>
    </source>
</evidence>
<organism evidence="16 17">
    <name type="scientific">Seleniivibrio woodruffii</name>
    <dbReference type="NCBI Taxonomy" id="1078050"/>
    <lineage>
        <taxon>Bacteria</taxon>
        <taxon>Pseudomonadati</taxon>
        <taxon>Deferribacterota</taxon>
        <taxon>Deferribacteres</taxon>
        <taxon>Deferribacterales</taxon>
        <taxon>Geovibrionaceae</taxon>
        <taxon>Seleniivibrio</taxon>
    </lineage>
</organism>
<feature type="domain" description="Histidine kinase" evidence="13">
    <location>
        <begin position="387"/>
        <end position="602"/>
    </location>
</feature>
<dbReference type="CDD" id="cd00075">
    <property type="entry name" value="HATPase"/>
    <property type="match status" value="1"/>
</dbReference>
<dbReference type="InterPro" id="IPR035965">
    <property type="entry name" value="PAS-like_dom_sf"/>
</dbReference>
<dbReference type="Proteomes" id="UP000294614">
    <property type="component" value="Unassembled WGS sequence"/>
</dbReference>
<dbReference type="SMART" id="SM00388">
    <property type="entry name" value="HisKA"/>
    <property type="match status" value="1"/>
</dbReference>
<dbReference type="SUPFAM" id="SSF55874">
    <property type="entry name" value="ATPase domain of HSP90 chaperone/DNA topoisomerase II/histidine kinase"/>
    <property type="match status" value="1"/>
</dbReference>
<dbReference type="GO" id="GO:0000155">
    <property type="term" value="F:phosphorelay sensor kinase activity"/>
    <property type="evidence" value="ECO:0007669"/>
    <property type="project" value="InterPro"/>
</dbReference>
<dbReference type="Gene3D" id="1.10.287.130">
    <property type="match status" value="1"/>
</dbReference>
<keyword evidence="6" id="KW-0812">Transmembrane</keyword>
<evidence type="ECO:0000256" key="2">
    <source>
        <dbReference type="ARBA" id="ARBA00004141"/>
    </source>
</evidence>
<dbReference type="Gene3D" id="3.30.565.10">
    <property type="entry name" value="Histidine kinase-like ATPase, C-terminal domain"/>
    <property type="match status" value="1"/>
</dbReference>
<proteinExistence type="predicted"/>
<dbReference type="FunFam" id="3.30.565.10:FF:000006">
    <property type="entry name" value="Sensor histidine kinase WalK"/>
    <property type="match status" value="1"/>
</dbReference>
<keyword evidence="12" id="KW-0472">Membrane</keyword>
<dbReference type="Pfam" id="PF00672">
    <property type="entry name" value="HAMP"/>
    <property type="match status" value="1"/>
</dbReference>
<dbReference type="GO" id="GO:0005524">
    <property type="term" value="F:ATP binding"/>
    <property type="evidence" value="ECO:0007669"/>
    <property type="project" value="UniProtKB-KW"/>
</dbReference>
<gene>
    <name evidence="16" type="ORF">C8D98_0850</name>
</gene>
<dbReference type="GO" id="GO:0030295">
    <property type="term" value="F:protein kinase activator activity"/>
    <property type="evidence" value="ECO:0007669"/>
    <property type="project" value="TreeGrafter"/>
</dbReference>
<dbReference type="CDD" id="cd00082">
    <property type="entry name" value="HisKA"/>
    <property type="match status" value="1"/>
</dbReference>
<evidence type="ECO:0000256" key="8">
    <source>
        <dbReference type="ARBA" id="ARBA00022777"/>
    </source>
</evidence>
<feature type="domain" description="HAMP" evidence="15">
    <location>
        <begin position="202"/>
        <end position="254"/>
    </location>
</feature>
<comment type="subcellular location">
    <subcellularLocation>
        <location evidence="2">Membrane</location>
        <topology evidence="2">Multi-pass membrane protein</topology>
    </subcellularLocation>
</comment>
<dbReference type="PANTHER" id="PTHR42878">
    <property type="entry name" value="TWO-COMPONENT HISTIDINE KINASE"/>
    <property type="match status" value="1"/>
</dbReference>
<dbReference type="PROSITE" id="PS50885">
    <property type="entry name" value="HAMP"/>
    <property type="match status" value="1"/>
</dbReference>
<evidence type="ECO:0000313" key="17">
    <source>
        <dbReference type="Proteomes" id="UP000294614"/>
    </source>
</evidence>
<reference evidence="16 17" key="1">
    <citation type="submission" date="2019-03" db="EMBL/GenBank/DDBJ databases">
        <title>Genomic Encyclopedia of Type Strains, Phase IV (KMG-IV): sequencing the most valuable type-strain genomes for metagenomic binning, comparative biology and taxonomic classification.</title>
        <authorList>
            <person name="Goeker M."/>
        </authorList>
    </citation>
    <scope>NUCLEOTIDE SEQUENCE [LARGE SCALE GENOMIC DNA]</scope>
    <source>
        <strain evidence="16 17">DSM 24984</strain>
    </source>
</reference>
<dbReference type="InterPro" id="IPR036097">
    <property type="entry name" value="HisK_dim/P_sf"/>
</dbReference>
<dbReference type="CDD" id="cd00130">
    <property type="entry name" value="PAS"/>
    <property type="match status" value="1"/>
</dbReference>
<dbReference type="GO" id="GO:0007234">
    <property type="term" value="P:osmosensory signaling via phosphorelay pathway"/>
    <property type="evidence" value="ECO:0007669"/>
    <property type="project" value="TreeGrafter"/>
</dbReference>
<dbReference type="EMBL" id="SMGG01000003">
    <property type="protein sequence ID" value="TCK62327.1"/>
    <property type="molecule type" value="Genomic_DNA"/>
</dbReference>
<evidence type="ECO:0000256" key="12">
    <source>
        <dbReference type="ARBA" id="ARBA00023136"/>
    </source>
</evidence>
<dbReference type="SMART" id="SM00304">
    <property type="entry name" value="HAMP"/>
    <property type="match status" value="1"/>
</dbReference>
<feature type="domain" description="PAS" evidence="14">
    <location>
        <begin position="263"/>
        <end position="308"/>
    </location>
</feature>
<dbReference type="InterPro" id="IPR050351">
    <property type="entry name" value="BphY/WalK/GraS-like"/>
</dbReference>
<dbReference type="PRINTS" id="PR00344">
    <property type="entry name" value="BCTRLSENSOR"/>
</dbReference>